<evidence type="ECO:0000313" key="2">
    <source>
        <dbReference type="Proteomes" id="UP001148737"/>
    </source>
</evidence>
<proteinExistence type="predicted"/>
<keyword evidence="2" id="KW-1185">Reference proteome</keyword>
<dbReference type="Proteomes" id="UP001148737">
    <property type="component" value="Unassembled WGS sequence"/>
</dbReference>
<dbReference type="EMBL" id="JANAKD010001087">
    <property type="protein sequence ID" value="KAJ3483594.1"/>
    <property type="molecule type" value="Genomic_DNA"/>
</dbReference>
<comment type="caution">
    <text evidence="1">The sequence shown here is derived from an EMBL/GenBank/DDBJ whole genome shotgun (WGS) entry which is preliminary data.</text>
</comment>
<reference evidence="1" key="1">
    <citation type="submission" date="2022-07" db="EMBL/GenBank/DDBJ databases">
        <title>Genome Sequence of Lecanicillium saksenae.</title>
        <authorList>
            <person name="Buettner E."/>
        </authorList>
    </citation>
    <scope>NUCLEOTIDE SEQUENCE</scope>
    <source>
        <strain evidence="1">VT-O1</strain>
    </source>
</reference>
<protein>
    <submittedName>
        <fullName evidence="1">Uncharacterized protein</fullName>
    </submittedName>
</protein>
<sequence>MDLTAEEIVPLLLSHADSDLKLYPAPPPTQSAVYLRPSIEPSGEKRKRRSWASEFFGSSPVEQETVKTPADLILSLPPEIIEEIAECLPRSNLVALSMTCRAFRYLIWGPSQPERNIADALTYEDYLEYLYTISRGTAGQWVCTSCDAIHETNLTDTPTNAEAVNCPSAKQAITRTGKNGQTWSVQPWLGTTGLCLGKYHLGHRHVQTVLKYNRLGNLTPEQKRHFHALMSTYRQSGVYGNSADTSKHEVQLEIVAEQLLVLSTWSVTKEYGQFYLRDMDGLYICPHLQIFQEFAVKPLRVRCPTRISPLRDTMVAAMANEGLTQAGSCESCPIDYTVLFKSEKHCEIRAWFNCGGELVCSQDDNWRALSVDLRGDQLLYSVQHTPGIVRLLFDKAQQQKTARVRWPLR</sequence>
<accession>A0ACC1QPL3</accession>
<name>A0ACC1QPL3_9HYPO</name>
<organism evidence="1 2">
    <name type="scientific">Lecanicillium saksenae</name>
    <dbReference type="NCBI Taxonomy" id="468837"/>
    <lineage>
        <taxon>Eukaryota</taxon>
        <taxon>Fungi</taxon>
        <taxon>Dikarya</taxon>
        <taxon>Ascomycota</taxon>
        <taxon>Pezizomycotina</taxon>
        <taxon>Sordariomycetes</taxon>
        <taxon>Hypocreomycetidae</taxon>
        <taxon>Hypocreales</taxon>
        <taxon>Cordycipitaceae</taxon>
        <taxon>Lecanicillium</taxon>
    </lineage>
</organism>
<gene>
    <name evidence="1" type="ORF">NLG97_g7270</name>
</gene>
<evidence type="ECO:0000313" key="1">
    <source>
        <dbReference type="EMBL" id="KAJ3483594.1"/>
    </source>
</evidence>